<dbReference type="SUPFAM" id="SSF52266">
    <property type="entry name" value="SGNH hydrolase"/>
    <property type="match status" value="1"/>
</dbReference>
<sequence length="561" mass="62547">MGRIPPTRLIHYFLILGVGLLSILLYLTFFLYYADAEGRSTISLGSPWALCSSSDQDAVPELTPTTTTMTVTVTPTPKPFEPEPAYCNYCTSTDELCKRYGSFNLARSRAYEGSNARLKRVIRKLRSGQKIKIGIVGGSVSKGHGLKDRRDNWSYIYAEYIRETFAQATSSNASNVEVELINGSVSGTITQYMETCYREHIPEDVDLVIIELAINDQRLEYLAKGYENLIRSIFALPQRPAVISVQVMALMFPTITMGGDLHTAVAEYYDTPIISIRNVLLPHILRSTQLNHSDDSLEHYWFGHDIVGGLDLRHVGKNGHRMLADLLASFTSRVACEGWREDHLTGTYSEDSNVVGGWDWDPYDSDHTKGLLSSLPNPNDGEDVSEYIPRQLLFGKYDHTTVLQPATPFCRTTNTLVGMAAFSTYAHLLETLPPPFSSEGPDAFKLWSHQSNPGKVWLTGRKPGVRAAFKIQTSTLGRVRVTYLRSGSWGLGSALCWLDDDRDKGQRLDGYWIYTNAHVANTHVVIENATPGEHILYCEILEETKDPGGATEFRIAAVDAL</sequence>
<dbReference type="Proteomes" id="UP001150238">
    <property type="component" value="Unassembled WGS sequence"/>
</dbReference>
<protein>
    <recommendedName>
        <fullName evidence="4">Capsule structure designer protein</fullName>
    </recommendedName>
</protein>
<gene>
    <name evidence="2" type="ORF">C8J55DRAFT_155473</name>
</gene>
<evidence type="ECO:0000313" key="2">
    <source>
        <dbReference type="EMBL" id="KAJ4471885.1"/>
    </source>
</evidence>
<keyword evidence="1" id="KW-1133">Transmembrane helix</keyword>
<dbReference type="CDD" id="cd00229">
    <property type="entry name" value="SGNH_hydrolase"/>
    <property type="match status" value="1"/>
</dbReference>
<dbReference type="InterPro" id="IPR036514">
    <property type="entry name" value="SGNH_hydro_sf"/>
</dbReference>
<name>A0A9W9A128_9AGAR</name>
<feature type="transmembrane region" description="Helical" evidence="1">
    <location>
        <begin position="12"/>
        <end position="34"/>
    </location>
</feature>
<comment type="caution">
    <text evidence="2">The sequence shown here is derived from an EMBL/GenBank/DDBJ whole genome shotgun (WGS) entry which is preliminary data.</text>
</comment>
<dbReference type="AlphaFoldDB" id="A0A9W9A128"/>
<keyword evidence="1" id="KW-0812">Transmembrane</keyword>
<accession>A0A9W9A128</accession>
<evidence type="ECO:0000256" key="1">
    <source>
        <dbReference type="SAM" id="Phobius"/>
    </source>
</evidence>
<dbReference type="PANTHER" id="PTHR34407">
    <property type="entry name" value="EXPRESSED PROTEIN"/>
    <property type="match status" value="1"/>
</dbReference>
<keyword evidence="1" id="KW-0472">Membrane</keyword>
<organism evidence="2 3">
    <name type="scientific">Lentinula lateritia</name>
    <dbReference type="NCBI Taxonomy" id="40482"/>
    <lineage>
        <taxon>Eukaryota</taxon>
        <taxon>Fungi</taxon>
        <taxon>Dikarya</taxon>
        <taxon>Basidiomycota</taxon>
        <taxon>Agaricomycotina</taxon>
        <taxon>Agaricomycetes</taxon>
        <taxon>Agaricomycetidae</taxon>
        <taxon>Agaricales</taxon>
        <taxon>Marasmiineae</taxon>
        <taxon>Omphalotaceae</taxon>
        <taxon>Lentinula</taxon>
    </lineage>
</organism>
<evidence type="ECO:0000313" key="3">
    <source>
        <dbReference type="Proteomes" id="UP001150238"/>
    </source>
</evidence>
<dbReference type="EMBL" id="JANVFS010000028">
    <property type="protein sequence ID" value="KAJ4471885.1"/>
    <property type="molecule type" value="Genomic_DNA"/>
</dbReference>
<reference evidence="2" key="2">
    <citation type="journal article" date="2023" name="Proc. Natl. Acad. Sci. U.S.A.">
        <title>A global phylogenomic analysis of the shiitake genus Lentinula.</title>
        <authorList>
            <person name="Sierra-Patev S."/>
            <person name="Min B."/>
            <person name="Naranjo-Ortiz M."/>
            <person name="Looney B."/>
            <person name="Konkel Z."/>
            <person name="Slot J.C."/>
            <person name="Sakamoto Y."/>
            <person name="Steenwyk J.L."/>
            <person name="Rokas A."/>
            <person name="Carro J."/>
            <person name="Camarero S."/>
            <person name="Ferreira P."/>
            <person name="Molpeceres G."/>
            <person name="Ruiz-Duenas F.J."/>
            <person name="Serrano A."/>
            <person name="Henrissat B."/>
            <person name="Drula E."/>
            <person name="Hughes K.W."/>
            <person name="Mata J.L."/>
            <person name="Ishikawa N.K."/>
            <person name="Vargas-Isla R."/>
            <person name="Ushijima S."/>
            <person name="Smith C.A."/>
            <person name="Donoghue J."/>
            <person name="Ahrendt S."/>
            <person name="Andreopoulos W."/>
            <person name="He G."/>
            <person name="LaButti K."/>
            <person name="Lipzen A."/>
            <person name="Ng V."/>
            <person name="Riley R."/>
            <person name="Sandor L."/>
            <person name="Barry K."/>
            <person name="Martinez A.T."/>
            <person name="Xiao Y."/>
            <person name="Gibbons J.G."/>
            <person name="Terashima K."/>
            <person name="Grigoriev I.V."/>
            <person name="Hibbett D."/>
        </authorList>
    </citation>
    <scope>NUCLEOTIDE SEQUENCE</scope>
    <source>
        <strain evidence="2">Sp2 HRB7682 ss15</strain>
    </source>
</reference>
<reference evidence="2" key="1">
    <citation type="submission" date="2022-08" db="EMBL/GenBank/DDBJ databases">
        <authorList>
            <consortium name="DOE Joint Genome Institute"/>
            <person name="Min B."/>
            <person name="Riley R."/>
            <person name="Sierra-Patev S."/>
            <person name="Naranjo-Ortiz M."/>
            <person name="Looney B."/>
            <person name="Konkel Z."/>
            <person name="Slot J.C."/>
            <person name="Sakamoto Y."/>
            <person name="Steenwyk J.L."/>
            <person name="Rokas A."/>
            <person name="Carro J."/>
            <person name="Camarero S."/>
            <person name="Ferreira P."/>
            <person name="Molpeceres G."/>
            <person name="Ruiz-Duenas F.J."/>
            <person name="Serrano A."/>
            <person name="Henrissat B."/>
            <person name="Drula E."/>
            <person name="Hughes K.W."/>
            <person name="Mata J.L."/>
            <person name="Ishikawa N.K."/>
            <person name="Vargas-Isla R."/>
            <person name="Ushijima S."/>
            <person name="Smith C.A."/>
            <person name="Ahrendt S."/>
            <person name="Andreopoulos W."/>
            <person name="He G."/>
            <person name="Labutti K."/>
            <person name="Lipzen A."/>
            <person name="Ng V."/>
            <person name="Sandor L."/>
            <person name="Barry K."/>
            <person name="Martinez A.T."/>
            <person name="Xiao Y."/>
            <person name="Gibbons J.G."/>
            <person name="Terashima K."/>
            <person name="Hibbett D.S."/>
            <person name="Grigoriev I.V."/>
        </authorList>
    </citation>
    <scope>NUCLEOTIDE SEQUENCE</scope>
    <source>
        <strain evidence="2">Sp2 HRB7682 ss15</strain>
    </source>
</reference>
<evidence type="ECO:0008006" key="4">
    <source>
        <dbReference type="Google" id="ProtNLM"/>
    </source>
</evidence>
<dbReference type="Gene3D" id="3.40.50.1110">
    <property type="entry name" value="SGNH hydrolase"/>
    <property type="match status" value="1"/>
</dbReference>
<dbReference type="PANTHER" id="PTHR34407:SF1">
    <property type="entry name" value="SGNH HYDROLASE-TYPE ESTERASE DOMAIN-CONTAINING PROTEIN"/>
    <property type="match status" value="1"/>
</dbReference>
<proteinExistence type="predicted"/>